<dbReference type="InterPro" id="IPR020616">
    <property type="entry name" value="Thiolase_N"/>
</dbReference>
<comment type="similarity">
    <text evidence="1 5">Belongs to the thiolase-like superfamily. Thiolase family.</text>
</comment>
<dbReference type="NCBIfam" id="TIGR01930">
    <property type="entry name" value="AcCoA-C-Actrans"/>
    <property type="match status" value="1"/>
</dbReference>
<keyword evidence="2 5" id="KW-0808">Transferase</keyword>
<dbReference type="AlphaFoldDB" id="A0A5S9QTR3"/>
<keyword evidence="9" id="KW-1185">Reference proteome</keyword>
<dbReference type="EC" id="2.3.1.16" evidence="8"/>
<accession>A0A5S9QTR3</accession>
<evidence type="ECO:0000313" key="8">
    <source>
        <dbReference type="EMBL" id="CAA0121751.1"/>
    </source>
</evidence>
<evidence type="ECO:0000256" key="2">
    <source>
        <dbReference type="ARBA" id="ARBA00022679"/>
    </source>
</evidence>
<evidence type="ECO:0000256" key="4">
    <source>
        <dbReference type="PIRSR" id="PIRSR000429-1"/>
    </source>
</evidence>
<evidence type="ECO:0000256" key="3">
    <source>
        <dbReference type="ARBA" id="ARBA00023315"/>
    </source>
</evidence>
<feature type="active site" description="Acyl-thioester intermediate" evidence="4">
    <location>
        <position position="92"/>
    </location>
</feature>
<feature type="domain" description="Thiolase N-terminal" evidence="6">
    <location>
        <begin position="8"/>
        <end position="275"/>
    </location>
</feature>
<organism evidence="8 9">
    <name type="scientific">BD1-7 clade bacterium</name>
    <dbReference type="NCBI Taxonomy" id="2029982"/>
    <lineage>
        <taxon>Bacteria</taxon>
        <taxon>Pseudomonadati</taxon>
        <taxon>Pseudomonadota</taxon>
        <taxon>Gammaproteobacteria</taxon>
        <taxon>Cellvibrionales</taxon>
        <taxon>Spongiibacteraceae</taxon>
        <taxon>BD1-7 clade</taxon>
    </lineage>
</organism>
<evidence type="ECO:0000259" key="6">
    <source>
        <dbReference type="Pfam" id="PF00108"/>
    </source>
</evidence>
<dbReference type="OrthoDB" id="8951704at2"/>
<dbReference type="NCBIfam" id="NF006740">
    <property type="entry name" value="PRK09268.1"/>
    <property type="match status" value="1"/>
</dbReference>
<dbReference type="Pfam" id="PF00108">
    <property type="entry name" value="Thiolase_N"/>
    <property type="match status" value="1"/>
</dbReference>
<evidence type="ECO:0000313" key="9">
    <source>
        <dbReference type="Proteomes" id="UP000441399"/>
    </source>
</evidence>
<name>A0A5S9QTR3_9GAMM</name>
<dbReference type="InterPro" id="IPR050521">
    <property type="entry name" value="3-ketoacyl-CoA_Thiolase"/>
</dbReference>
<dbReference type="InterPro" id="IPR016039">
    <property type="entry name" value="Thiolase-like"/>
</dbReference>
<dbReference type="InterPro" id="IPR020617">
    <property type="entry name" value="Thiolase_C"/>
</dbReference>
<reference evidence="8 9" key="1">
    <citation type="submission" date="2019-11" db="EMBL/GenBank/DDBJ databases">
        <authorList>
            <person name="Holert J."/>
        </authorList>
    </citation>
    <scope>NUCLEOTIDE SEQUENCE [LARGE SCALE GENOMIC DNA]</scope>
    <source>
        <strain evidence="8">SB11_3</strain>
    </source>
</reference>
<dbReference type="PANTHER" id="PTHR42689">
    <property type="entry name" value="ACETYL-COA ACYLTRANSFERASE FADA2 (3-KETOACYL-COA THIOLASE) (BETA-KETOTHIOLASE)-RELATED"/>
    <property type="match status" value="1"/>
</dbReference>
<dbReference type="PIRSF" id="PIRSF000429">
    <property type="entry name" value="Ac-CoA_Ac_transf"/>
    <property type="match status" value="1"/>
</dbReference>
<dbReference type="Proteomes" id="UP000441399">
    <property type="component" value="Unassembled WGS sequence"/>
</dbReference>
<dbReference type="GO" id="GO:0003988">
    <property type="term" value="F:acetyl-CoA C-acyltransferase activity"/>
    <property type="evidence" value="ECO:0007669"/>
    <property type="project" value="UniProtKB-EC"/>
</dbReference>
<protein>
    <submittedName>
        <fullName evidence="8">3-ketoacyl-CoA thiolase FadI</fullName>
        <ecNumber evidence="8">2.3.1.16</ecNumber>
    </submittedName>
</protein>
<feature type="active site" description="Proton acceptor" evidence="4">
    <location>
        <position position="412"/>
    </location>
</feature>
<evidence type="ECO:0000256" key="1">
    <source>
        <dbReference type="ARBA" id="ARBA00010982"/>
    </source>
</evidence>
<dbReference type="Pfam" id="PF02803">
    <property type="entry name" value="Thiolase_C"/>
    <property type="match status" value="1"/>
</dbReference>
<evidence type="ECO:0000259" key="7">
    <source>
        <dbReference type="Pfam" id="PF02803"/>
    </source>
</evidence>
<dbReference type="SUPFAM" id="SSF53901">
    <property type="entry name" value="Thiolase-like"/>
    <property type="match status" value="2"/>
</dbReference>
<dbReference type="PANTHER" id="PTHR42689:SF1">
    <property type="entry name" value="ACETYL-COA ACYLTRANSFERASE FADA2 (3-KETOACYL-COA THIOLASE) (BETA-KETOTHIOLASE)-RELATED"/>
    <property type="match status" value="1"/>
</dbReference>
<dbReference type="CDD" id="cd00751">
    <property type="entry name" value="thiolase"/>
    <property type="match status" value="1"/>
</dbReference>
<proteinExistence type="inferred from homology"/>
<feature type="domain" description="Thiolase C-terminal" evidence="7">
    <location>
        <begin position="299"/>
        <end position="425"/>
    </location>
</feature>
<dbReference type="InterPro" id="IPR002155">
    <property type="entry name" value="Thiolase"/>
</dbReference>
<dbReference type="GO" id="GO:0005829">
    <property type="term" value="C:cytosol"/>
    <property type="evidence" value="ECO:0007669"/>
    <property type="project" value="TreeGrafter"/>
</dbReference>
<dbReference type="EMBL" id="CACSIO010000045">
    <property type="protein sequence ID" value="CAA0121751.1"/>
    <property type="molecule type" value="Genomic_DNA"/>
</dbReference>
<evidence type="ECO:0000256" key="5">
    <source>
        <dbReference type="RuleBase" id="RU003557"/>
    </source>
</evidence>
<dbReference type="Gene3D" id="3.40.47.10">
    <property type="match status" value="1"/>
</dbReference>
<sequence length="425" mass="45658">MANSIQRVAIIGGNRIPFVRSNKEYSHASNQEMLTAAIKGLVDRYELQGERLGDVVAGAVIKHSRDFNLTREAVLDSGLAPETTAYDVQQACGTGLEAAILVANKIALGQIDAGIAGGTDTTSDAPIGVSEGLRKILLEVNRAKSLADRLKPFSKFRPHHIGLTIPVNSEPRTGLSMGDHCQITARQWNIARQAQDELALRSHQNLSQAWEDGFFDDLVTPFNGVKKDGIMRADSTIEKLASLKPVFDRKNGTMTAANSTTLSDGASAVLLASESWAKERGLPVKAYLTFTETAAVDFTHKQEGLLMAPAYAVPRMLERAGLTLQDFDFYEIHEAFAAQVLSTMKAWEDEDFCKTRLGLSQALGSIDREKLNVHGSSLAAGHPFAATGGRILATLAKILDEKGSGRGLISICAAGGQGITAIVEK</sequence>
<keyword evidence="3 5" id="KW-0012">Acyltransferase</keyword>
<gene>
    <name evidence="8" type="primary">fadI</name>
    <name evidence="8" type="ORF">OPDIPICF_02499</name>
</gene>
<feature type="active site" description="Proton acceptor" evidence="4">
    <location>
        <position position="382"/>
    </location>
</feature>